<dbReference type="AlphaFoldDB" id="A0A0F9BXF6"/>
<sequence>MMIKLKNLLFEAVLDVAAAEELAARVKKEIQAPYVSARVSTLGGQHRPAVMMTVSLDDKSEWTNGILHNSRFMMFDIGHDGVIDQHSIGHKVSKKFRKS</sequence>
<name>A0A0F9BXF6_9ZZZZ</name>
<feature type="non-terminal residue" evidence="1">
    <location>
        <position position="99"/>
    </location>
</feature>
<organism evidence="1">
    <name type="scientific">marine sediment metagenome</name>
    <dbReference type="NCBI Taxonomy" id="412755"/>
    <lineage>
        <taxon>unclassified sequences</taxon>
        <taxon>metagenomes</taxon>
        <taxon>ecological metagenomes</taxon>
    </lineage>
</organism>
<accession>A0A0F9BXF6</accession>
<proteinExistence type="predicted"/>
<comment type="caution">
    <text evidence="1">The sequence shown here is derived from an EMBL/GenBank/DDBJ whole genome shotgun (WGS) entry which is preliminary data.</text>
</comment>
<gene>
    <name evidence="1" type="ORF">LCGC14_2473850</name>
</gene>
<dbReference type="EMBL" id="LAZR01038806">
    <property type="protein sequence ID" value="KKL18602.1"/>
    <property type="molecule type" value="Genomic_DNA"/>
</dbReference>
<reference evidence="1" key="1">
    <citation type="journal article" date="2015" name="Nature">
        <title>Complex archaea that bridge the gap between prokaryotes and eukaryotes.</title>
        <authorList>
            <person name="Spang A."/>
            <person name="Saw J.H."/>
            <person name="Jorgensen S.L."/>
            <person name="Zaremba-Niedzwiedzka K."/>
            <person name="Martijn J."/>
            <person name="Lind A.E."/>
            <person name="van Eijk R."/>
            <person name="Schleper C."/>
            <person name="Guy L."/>
            <person name="Ettema T.J."/>
        </authorList>
    </citation>
    <scope>NUCLEOTIDE SEQUENCE</scope>
</reference>
<evidence type="ECO:0000313" key="1">
    <source>
        <dbReference type="EMBL" id="KKL18602.1"/>
    </source>
</evidence>
<protein>
    <submittedName>
        <fullName evidence="1">Uncharacterized protein</fullName>
    </submittedName>
</protein>